<feature type="compositionally biased region" description="Low complexity" evidence="1">
    <location>
        <begin position="463"/>
        <end position="522"/>
    </location>
</feature>
<comment type="caution">
    <text evidence="3">The sequence shown here is derived from an EMBL/GenBank/DDBJ whole genome shotgun (WGS) entry which is preliminary data.</text>
</comment>
<accession>A0A9W8JW23</accession>
<reference evidence="3" key="1">
    <citation type="submission" date="2022-07" db="EMBL/GenBank/DDBJ databases">
        <title>Genome Sequence of Agrocybe chaxingu.</title>
        <authorList>
            <person name="Buettner E."/>
        </authorList>
    </citation>
    <scope>NUCLEOTIDE SEQUENCE</scope>
    <source>
        <strain evidence="3">MP-N11</strain>
    </source>
</reference>
<keyword evidence="4" id="KW-1185">Reference proteome</keyword>
<evidence type="ECO:0000256" key="1">
    <source>
        <dbReference type="SAM" id="MobiDB-lite"/>
    </source>
</evidence>
<dbReference type="InterPro" id="IPR046869">
    <property type="entry name" value="SLM1/RGC1-like_PH"/>
</dbReference>
<feature type="compositionally biased region" description="Polar residues" evidence="1">
    <location>
        <begin position="267"/>
        <end position="312"/>
    </location>
</feature>
<dbReference type="Gene3D" id="2.30.29.30">
    <property type="entry name" value="Pleckstrin-homology domain (PH domain)/Phosphotyrosine-binding domain (PTB)"/>
    <property type="match status" value="1"/>
</dbReference>
<evidence type="ECO:0000313" key="4">
    <source>
        <dbReference type="Proteomes" id="UP001148786"/>
    </source>
</evidence>
<proteinExistence type="predicted"/>
<organism evidence="3 4">
    <name type="scientific">Agrocybe chaxingu</name>
    <dbReference type="NCBI Taxonomy" id="84603"/>
    <lineage>
        <taxon>Eukaryota</taxon>
        <taxon>Fungi</taxon>
        <taxon>Dikarya</taxon>
        <taxon>Basidiomycota</taxon>
        <taxon>Agaricomycotina</taxon>
        <taxon>Agaricomycetes</taxon>
        <taxon>Agaricomycetidae</taxon>
        <taxon>Agaricales</taxon>
        <taxon>Agaricineae</taxon>
        <taxon>Strophariaceae</taxon>
        <taxon>Agrocybe</taxon>
    </lineage>
</organism>
<dbReference type="InterPro" id="IPR011993">
    <property type="entry name" value="PH-like_dom_sf"/>
</dbReference>
<dbReference type="OrthoDB" id="5598057at2759"/>
<dbReference type="PROSITE" id="PS50003">
    <property type="entry name" value="PH_DOMAIN"/>
    <property type="match status" value="1"/>
</dbReference>
<dbReference type="InterPro" id="IPR001849">
    <property type="entry name" value="PH_domain"/>
</dbReference>
<feature type="compositionally biased region" description="Basic and acidic residues" evidence="1">
    <location>
        <begin position="537"/>
        <end position="556"/>
    </location>
</feature>
<feature type="compositionally biased region" description="Basic and acidic residues" evidence="1">
    <location>
        <begin position="365"/>
        <end position="379"/>
    </location>
</feature>
<feature type="compositionally biased region" description="Acidic residues" evidence="1">
    <location>
        <begin position="380"/>
        <end position="401"/>
    </location>
</feature>
<dbReference type="SUPFAM" id="SSF50729">
    <property type="entry name" value="PH domain-like"/>
    <property type="match status" value="1"/>
</dbReference>
<feature type="region of interest" description="Disordered" evidence="1">
    <location>
        <begin position="194"/>
        <end position="570"/>
    </location>
</feature>
<dbReference type="EMBL" id="JANKHO010000724">
    <property type="protein sequence ID" value="KAJ3506806.1"/>
    <property type="molecule type" value="Genomic_DNA"/>
</dbReference>
<feature type="compositionally biased region" description="Basic residues" evidence="1">
    <location>
        <begin position="320"/>
        <end position="332"/>
    </location>
</feature>
<evidence type="ECO:0000313" key="3">
    <source>
        <dbReference type="EMBL" id="KAJ3506806.1"/>
    </source>
</evidence>
<dbReference type="CDD" id="cd13311">
    <property type="entry name" value="PH_Slm1"/>
    <property type="match status" value="1"/>
</dbReference>
<feature type="compositionally biased region" description="Acidic residues" evidence="1">
    <location>
        <begin position="450"/>
        <end position="461"/>
    </location>
</feature>
<dbReference type="SMART" id="SM00233">
    <property type="entry name" value="PH"/>
    <property type="match status" value="1"/>
</dbReference>
<dbReference type="AlphaFoldDB" id="A0A9W8JW23"/>
<feature type="compositionally biased region" description="Acidic residues" evidence="1">
    <location>
        <begin position="197"/>
        <end position="233"/>
    </location>
</feature>
<dbReference type="InterPro" id="IPR043453">
    <property type="entry name" value="Slm1_PH"/>
</dbReference>
<dbReference type="Pfam" id="PF20399">
    <property type="entry name" value="PH_20"/>
    <property type="match status" value="1"/>
</dbReference>
<dbReference type="PANTHER" id="PTHR31941">
    <property type="entry name" value="CYTOSKELETAL SIGNALING PROTEIN SLM1"/>
    <property type="match status" value="1"/>
</dbReference>
<dbReference type="PANTHER" id="PTHR31941:SF1">
    <property type="entry name" value="CYTOSKELETAL SIGNALING PROTEIN SLM1"/>
    <property type="match status" value="1"/>
</dbReference>
<name>A0A9W8JW23_9AGAR</name>
<sequence length="570" mass="60597">MAGLAPDREWIQFAARSDHLLDPETPLRDPEAIHYPLKDDPSVSPVHTGHLERKKRFTRAWAESYFVLTPAGFLHSFVSSDPSQTHTPTFSLFLPSCTLGPPSPPSAKAHKFHIEGRKDGVGTTSSKSGSVRGMFGGLGGHKSGEGAKAWSFRARSREDMMEWWNDIRMLCARYLVASEMVDRTGPVEAAVRAVGYSEEDLDGEEEGVDGEEEEGSSVEEEEEEEEVDGEAEEVAPPGYTHPEKHYPVEIGPNGYAIEKKSPPGQHAPTNGTYGATDGNMNISNPSLRTSPPTMNGVYNTATNVPTQPNMNYRPSPALHAGHHHHVPVRSRPRPGSGGGAAPTVDAGVDEEPAQGPGVRRRLSKRQMEKAPEGRVVDLGHDDDEEEASVVVDDTDEEEVQEDNVGPGHHVDGPSRTYAPSPALNAANHNVNNVGANPNTSVTNVSAAVDTDSEEEDEDEEMYVQPVEQPQPVAAAVPPATNTSRTASPRGTPAPATPAARVSPRVSPGASPAISPAAPSSKADVAGYDVGDGEGATEDEKGAKETKDVKATEEHKAGGGLIASIGHAVWG</sequence>
<feature type="domain" description="PH" evidence="2">
    <location>
        <begin position="44"/>
        <end position="172"/>
    </location>
</feature>
<evidence type="ECO:0000259" key="2">
    <source>
        <dbReference type="PROSITE" id="PS50003"/>
    </source>
</evidence>
<gene>
    <name evidence="3" type="ORF">NLJ89_g6664</name>
</gene>
<protein>
    <recommendedName>
        <fullName evidence="2">PH domain-containing protein</fullName>
    </recommendedName>
</protein>
<feature type="compositionally biased region" description="Low complexity" evidence="1">
    <location>
        <begin position="421"/>
        <end position="438"/>
    </location>
</feature>
<dbReference type="Proteomes" id="UP001148786">
    <property type="component" value="Unassembled WGS sequence"/>
</dbReference>